<proteinExistence type="inferred from homology"/>
<reference evidence="9" key="2">
    <citation type="submission" date="2025-08" db="UniProtKB">
        <authorList>
            <consortium name="Ensembl"/>
        </authorList>
    </citation>
    <scope>IDENTIFICATION</scope>
    <source>
        <strain evidence="9">Isolate ISIS603380</strain>
    </source>
</reference>
<dbReference type="InterPro" id="IPR023796">
    <property type="entry name" value="Serpin_dom"/>
</dbReference>
<feature type="domain" description="Serpin" evidence="8">
    <location>
        <begin position="60"/>
        <end position="416"/>
    </location>
</feature>
<dbReference type="InterPro" id="IPR042178">
    <property type="entry name" value="Serpin_sf_1"/>
</dbReference>
<keyword evidence="4" id="KW-0722">Serine protease inhibitor</keyword>
<dbReference type="InParanoid" id="G3TDW3"/>
<dbReference type="GeneID" id="100664453"/>
<keyword evidence="5" id="KW-0325">Glycoprotein</keyword>
<evidence type="ECO:0000256" key="7">
    <source>
        <dbReference type="SAM" id="SignalP"/>
    </source>
</evidence>
<dbReference type="STRING" id="9785.ENSLAFP00000012398"/>
<dbReference type="OrthoDB" id="671595at2759"/>
<dbReference type="GO" id="GO:0004867">
    <property type="term" value="F:serine-type endopeptidase inhibitor activity"/>
    <property type="evidence" value="ECO:0007669"/>
    <property type="project" value="UniProtKB-KW"/>
</dbReference>
<gene>
    <name evidence="9" type="primary">SERPINA1</name>
</gene>
<dbReference type="eggNOG" id="KOG2392">
    <property type="taxonomic scope" value="Eukaryota"/>
</dbReference>
<reference evidence="9 10" key="1">
    <citation type="submission" date="2009-06" db="EMBL/GenBank/DDBJ databases">
        <title>The Genome Sequence of Loxodonta africana (African elephant).</title>
        <authorList>
            <person name="Di Palma F."/>
            <person name="Heiman D."/>
            <person name="Young S."/>
            <person name="Johnson J."/>
            <person name="Lander E.S."/>
            <person name="Lindblad-Toh K."/>
        </authorList>
    </citation>
    <scope>NUCLEOTIDE SEQUENCE [LARGE SCALE GENOMIC DNA]</scope>
    <source>
        <strain evidence="9 10">Isolate ISIS603380</strain>
    </source>
</reference>
<dbReference type="Pfam" id="PF00079">
    <property type="entry name" value="Serpin"/>
    <property type="match status" value="1"/>
</dbReference>
<dbReference type="GO" id="GO:0005615">
    <property type="term" value="C:extracellular space"/>
    <property type="evidence" value="ECO:0007669"/>
    <property type="project" value="Ensembl"/>
</dbReference>
<dbReference type="Gene3D" id="3.30.497.10">
    <property type="entry name" value="Antithrombin, subunit I, domain 2"/>
    <property type="match status" value="1"/>
</dbReference>
<dbReference type="FunCoup" id="G3TDW3">
    <property type="interactions" value="47"/>
</dbReference>
<evidence type="ECO:0000256" key="5">
    <source>
        <dbReference type="ARBA" id="ARBA00023180"/>
    </source>
</evidence>
<evidence type="ECO:0000256" key="1">
    <source>
        <dbReference type="ARBA" id="ARBA00009500"/>
    </source>
</evidence>
<feature type="chain" id="PRO_5003454937" evidence="7">
    <location>
        <begin position="25"/>
        <end position="419"/>
    </location>
</feature>
<dbReference type="Proteomes" id="UP000007646">
    <property type="component" value="Unassembled WGS sequence"/>
</dbReference>
<name>G3TDW3_LOXAF</name>
<dbReference type="FunFam" id="3.30.497.10:FF:000001">
    <property type="entry name" value="Serine protease inhibitor"/>
    <property type="match status" value="1"/>
</dbReference>
<dbReference type="InterPro" id="IPR042185">
    <property type="entry name" value="Serpin_sf_2"/>
</dbReference>
<dbReference type="PANTHER" id="PTHR11461:SF165">
    <property type="entry name" value="ALPHA-1-ANTITRYPSIN"/>
    <property type="match status" value="1"/>
</dbReference>
<dbReference type="AlphaFoldDB" id="G3TDW3"/>
<dbReference type="FunFam" id="2.10.310.10:FF:000001">
    <property type="entry name" value="Serpin family A member 1"/>
    <property type="match status" value="1"/>
</dbReference>
<dbReference type="Ensembl" id="ENSLAFT00000014806.3">
    <property type="protein sequence ID" value="ENSLAFP00000012398.3"/>
    <property type="gene ID" value="ENSLAFG00000014810.3"/>
</dbReference>
<dbReference type="InterPro" id="IPR036186">
    <property type="entry name" value="Serpin_sf"/>
</dbReference>
<accession>G3TDW3</accession>
<dbReference type="GeneTree" id="ENSGT00940000154493"/>
<sequence length="419" mass="46397">MPSSISWGLLLLAGLCCLVPGSLARSPEGDPAQETGSSKCDHDQHQARLDISPSLVNFAFSLYREVARESNTTNIFFSPVSIAVAFALLSLGAKSDTHTQILEGLKFNLTKTPEAEIHEGFQHLLQTLNQPDSQLQLTTGNGLFINESLKLVDKFLEDAKKLYHSEAFSINFRDNEAAKKQINDYVEKGTQGKIVDVVKYLDDNTVLALVNYIFFKGKWKKPFEEEKTQDGDFHVDEATTVTVPMMNRLGMFDLHYHEELSSWVLLMDYVGNATAIFILPKPGELQQLEDTLTKELLAQWLTDRQRRSAILSFPKLSISGTYDLKNLLGKLGITHVFSDGADLSGISESEGLKLSKAVHKAVLTIDEKGTEASGATILEAIPMSMPPTVKFNSPFLAIIYDENTKSPLFVGKVVNPLKN</sequence>
<organism evidence="9 10">
    <name type="scientific">Loxodonta africana</name>
    <name type="common">African elephant</name>
    <dbReference type="NCBI Taxonomy" id="9785"/>
    <lineage>
        <taxon>Eukaryota</taxon>
        <taxon>Metazoa</taxon>
        <taxon>Chordata</taxon>
        <taxon>Craniata</taxon>
        <taxon>Vertebrata</taxon>
        <taxon>Euteleostomi</taxon>
        <taxon>Mammalia</taxon>
        <taxon>Eutheria</taxon>
        <taxon>Afrotheria</taxon>
        <taxon>Proboscidea</taxon>
        <taxon>Elephantidae</taxon>
        <taxon>Loxodonta</taxon>
    </lineage>
</organism>
<dbReference type="GO" id="GO:0042802">
    <property type="term" value="F:identical protein binding"/>
    <property type="evidence" value="ECO:0007669"/>
    <property type="project" value="Ensembl"/>
</dbReference>
<dbReference type="OMA" id="MEIMPMS"/>
<dbReference type="GO" id="GO:0005794">
    <property type="term" value="C:Golgi apparatus"/>
    <property type="evidence" value="ECO:0007669"/>
    <property type="project" value="Ensembl"/>
</dbReference>
<dbReference type="GO" id="GO:0002020">
    <property type="term" value="F:protease binding"/>
    <property type="evidence" value="ECO:0007669"/>
    <property type="project" value="Ensembl"/>
</dbReference>
<dbReference type="Gene3D" id="2.10.310.10">
    <property type="entry name" value="Serpins superfamily"/>
    <property type="match status" value="1"/>
</dbReference>
<keyword evidence="2" id="KW-0646">Protease inhibitor</keyword>
<evidence type="ECO:0000313" key="9">
    <source>
        <dbReference type="Ensembl" id="ENSLAFP00000012398.3"/>
    </source>
</evidence>
<evidence type="ECO:0000256" key="3">
    <source>
        <dbReference type="ARBA" id="ARBA00022729"/>
    </source>
</evidence>
<evidence type="ECO:0000259" key="8">
    <source>
        <dbReference type="SMART" id="SM00093"/>
    </source>
</evidence>
<dbReference type="InterPro" id="IPR000215">
    <property type="entry name" value="Serpin_fam"/>
</dbReference>
<reference evidence="9" key="3">
    <citation type="submission" date="2025-09" db="UniProtKB">
        <authorList>
            <consortium name="Ensembl"/>
        </authorList>
    </citation>
    <scope>IDENTIFICATION</scope>
    <source>
        <strain evidence="9">Isolate ISIS603380</strain>
    </source>
</reference>
<dbReference type="Gene3D" id="2.30.39.10">
    <property type="entry name" value="Alpha-1-antitrypsin, domain 1"/>
    <property type="match status" value="1"/>
</dbReference>
<evidence type="ECO:0000256" key="4">
    <source>
        <dbReference type="ARBA" id="ARBA00022900"/>
    </source>
</evidence>
<dbReference type="FunFam" id="2.30.39.10:FF:000003">
    <property type="entry name" value="alpha-1-antitrypsin isoform X1"/>
    <property type="match status" value="1"/>
</dbReference>
<dbReference type="CTD" id="5265"/>
<dbReference type="SMART" id="SM00093">
    <property type="entry name" value="SERPIN"/>
    <property type="match status" value="1"/>
</dbReference>
<dbReference type="MEROPS" id="I04.001"/>
<evidence type="ECO:0000256" key="6">
    <source>
        <dbReference type="RuleBase" id="RU000411"/>
    </source>
</evidence>
<dbReference type="PANTHER" id="PTHR11461">
    <property type="entry name" value="SERINE PROTEASE INHIBITOR, SERPIN"/>
    <property type="match status" value="1"/>
</dbReference>
<dbReference type="HOGENOM" id="CLU_023330_2_1_1"/>
<dbReference type="GO" id="GO:0005783">
    <property type="term" value="C:endoplasmic reticulum"/>
    <property type="evidence" value="ECO:0007669"/>
    <property type="project" value="Ensembl"/>
</dbReference>
<evidence type="ECO:0000313" key="10">
    <source>
        <dbReference type="Proteomes" id="UP000007646"/>
    </source>
</evidence>
<comment type="similarity">
    <text evidence="1 6">Belongs to the serpin family.</text>
</comment>
<keyword evidence="3 7" id="KW-0732">Signal</keyword>
<dbReference type="SUPFAM" id="SSF56574">
    <property type="entry name" value="Serpins"/>
    <property type="match status" value="1"/>
</dbReference>
<dbReference type="KEGG" id="lav:100664453"/>
<protein>
    <submittedName>
        <fullName evidence="9">Serpin family A member 1</fullName>
    </submittedName>
</protein>
<keyword evidence="10" id="KW-1185">Reference proteome</keyword>
<feature type="signal peptide" evidence="7">
    <location>
        <begin position="1"/>
        <end position="24"/>
    </location>
</feature>
<evidence type="ECO:0000256" key="2">
    <source>
        <dbReference type="ARBA" id="ARBA00022690"/>
    </source>
</evidence>